<keyword evidence="3" id="KW-1185">Reference proteome</keyword>
<sequence>MLFAGLAREKSPARRVLVKKDPALETSRRLLRLAARRYGVVLKAMETVVEGADESLPSSYSLAHLFSLTEYDRLLYLSPPGLLLSSYPLDLLLAYAPPSPLAVLPASSAPQHPPDQPFSTSLLLLTPSAPTHARLLAARAARPQPDPSLLRSAFPSPALLTPALLSSLADGFAPLSDTSSLSRPEAGDEAGPGAEPFDPGRWRATRGWVRFAGDGGLPAPQVDAGWRARARWRPRGRDEGRVWEGLYEEFRERRAEVCGLDLEGWRRGVEARW</sequence>
<dbReference type="OrthoDB" id="5367275at2759"/>
<dbReference type="EMBL" id="MU001683">
    <property type="protein sequence ID" value="KAF2456574.1"/>
    <property type="molecule type" value="Genomic_DNA"/>
</dbReference>
<name>A0A6A6NYF4_9PEZI</name>
<evidence type="ECO:0000313" key="2">
    <source>
        <dbReference type="EMBL" id="KAF2456574.1"/>
    </source>
</evidence>
<protein>
    <submittedName>
        <fullName evidence="2">Uncharacterized protein</fullName>
    </submittedName>
</protein>
<dbReference type="Gene3D" id="3.90.550.10">
    <property type="entry name" value="Spore Coat Polysaccharide Biosynthesis Protein SpsA, Chain A"/>
    <property type="match status" value="1"/>
</dbReference>
<reference evidence="2" key="1">
    <citation type="journal article" date="2020" name="Stud. Mycol.">
        <title>101 Dothideomycetes genomes: a test case for predicting lifestyles and emergence of pathogens.</title>
        <authorList>
            <person name="Haridas S."/>
            <person name="Albert R."/>
            <person name="Binder M."/>
            <person name="Bloem J."/>
            <person name="Labutti K."/>
            <person name="Salamov A."/>
            <person name="Andreopoulos B."/>
            <person name="Baker S."/>
            <person name="Barry K."/>
            <person name="Bills G."/>
            <person name="Bluhm B."/>
            <person name="Cannon C."/>
            <person name="Castanera R."/>
            <person name="Culley D."/>
            <person name="Daum C."/>
            <person name="Ezra D."/>
            <person name="Gonzalez J."/>
            <person name="Henrissat B."/>
            <person name="Kuo A."/>
            <person name="Liang C."/>
            <person name="Lipzen A."/>
            <person name="Lutzoni F."/>
            <person name="Magnuson J."/>
            <person name="Mondo S."/>
            <person name="Nolan M."/>
            <person name="Ohm R."/>
            <person name="Pangilinan J."/>
            <person name="Park H.-J."/>
            <person name="Ramirez L."/>
            <person name="Alfaro M."/>
            <person name="Sun H."/>
            <person name="Tritt A."/>
            <person name="Yoshinaga Y."/>
            <person name="Zwiers L.-H."/>
            <person name="Turgeon B."/>
            <person name="Goodwin S."/>
            <person name="Spatafora J."/>
            <person name="Crous P."/>
            <person name="Grigoriev I."/>
        </authorList>
    </citation>
    <scope>NUCLEOTIDE SEQUENCE</scope>
    <source>
        <strain evidence="2">ATCC 16933</strain>
    </source>
</reference>
<accession>A0A6A6NYF4</accession>
<organism evidence="2 3">
    <name type="scientific">Lineolata rhizophorae</name>
    <dbReference type="NCBI Taxonomy" id="578093"/>
    <lineage>
        <taxon>Eukaryota</taxon>
        <taxon>Fungi</taxon>
        <taxon>Dikarya</taxon>
        <taxon>Ascomycota</taxon>
        <taxon>Pezizomycotina</taxon>
        <taxon>Dothideomycetes</taxon>
        <taxon>Dothideomycetes incertae sedis</taxon>
        <taxon>Lineolatales</taxon>
        <taxon>Lineolataceae</taxon>
        <taxon>Lineolata</taxon>
    </lineage>
</organism>
<evidence type="ECO:0000256" key="1">
    <source>
        <dbReference type="SAM" id="MobiDB-lite"/>
    </source>
</evidence>
<evidence type="ECO:0000313" key="3">
    <source>
        <dbReference type="Proteomes" id="UP000799766"/>
    </source>
</evidence>
<dbReference type="InterPro" id="IPR029044">
    <property type="entry name" value="Nucleotide-diphossugar_trans"/>
</dbReference>
<feature type="region of interest" description="Disordered" evidence="1">
    <location>
        <begin position="176"/>
        <end position="200"/>
    </location>
</feature>
<dbReference type="AlphaFoldDB" id="A0A6A6NYF4"/>
<gene>
    <name evidence="2" type="ORF">BDY21DRAFT_386517</name>
</gene>
<dbReference type="Proteomes" id="UP000799766">
    <property type="component" value="Unassembled WGS sequence"/>
</dbReference>
<proteinExistence type="predicted"/>